<name>A0A433Q2I4_9FUNG</name>
<dbReference type="Proteomes" id="UP000274822">
    <property type="component" value="Unassembled WGS sequence"/>
</dbReference>
<gene>
    <name evidence="1" type="ORF">BC938DRAFT_474310</name>
</gene>
<dbReference type="EMBL" id="RBNJ01017757">
    <property type="protein sequence ID" value="RUS23986.1"/>
    <property type="molecule type" value="Genomic_DNA"/>
</dbReference>
<reference evidence="1 2" key="1">
    <citation type="journal article" date="2018" name="New Phytol.">
        <title>Phylogenomics of Endogonaceae and evolution of mycorrhizas within Mucoromycota.</title>
        <authorList>
            <person name="Chang Y."/>
            <person name="Desiro A."/>
            <person name="Na H."/>
            <person name="Sandor L."/>
            <person name="Lipzen A."/>
            <person name="Clum A."/>
            <person name="Barry K."/>
            <person name="Grigoriev I.V."/>
            <person name="Martin F.M."/>
            <person name="Stajich J.E."/>
            <person name="Smith M.E."/>
            <person name="Bonito G."/>
            <person name="Spatafora J.W."/>
        </authorList>
    </citation>
    <scope>NUCLEOTIDE SEQUENCE [LARGE SCALE GENOMIC DNA]</scope>
    <source>
        <strain evidence="1 2">AD002</strain>
    </source>
</reference>
<protein>
    <submittedName>
        <fullName evidence="1">Uncharacterized protein</fullName>
    </submittedName>
</protein>
<sequence length="86" mass="9473">MSKFPALHHLAGFSHHVGELKSVYTHGMWNASINNNKQCGEERPFKALNITSNNSNSVTDNRGFACNHACRSCRSPLPLIPPKANV</sequence>
<keyword evidence="2" id="KW-1185">Reference proteome</keyword>
<accession>A0A433Q2I4</accession>
<evidence type="ECO:0000313" key="2">
    <source>
        <dbReference type="Proteomes" id="UP000274822"/>
    </source>
</evidence>
<organism evidence="1 2">
    <name type="scientific">Jimgerdemannia flammicorona</name>
    <dbReference type="NCBI Taxonomy" id="994334"/>
    <lineage>
        <taxon>Eukaryota</taxon>
        <taxon>Fungi</taxon>
        <taxon>Fungi incertae sedis</taxon>
        <taxon>Mucoromycota</taxon>
        <taxon>Mucoromycotina</taxon>
        <taxon>Endogonomycetes</taxon>
        <taxon>Endogonales</taxon>
        <taxon>Endogonaceae</taxon>
        <taxon>Jimgerdemannia</taxon>
    </lineage>
</organism>
<comment type="caution">
    <text evidence="1">The sequence shown here is derived from an EMBL/GenBank/DDBJ whole genome shotgun (WGS) entry which is preliminary data.</text>
</comment>
<evidence type="ECO:0000313" key="1">
    <source>
        <dbReference type="EMBL" id="RUS23986.1"/>
    </source>
</evidence>
<proteinExistence type="predicted"/>
<dbReference type="AlphaFoldDB" id="A0A433Q2I4"/>